<dbReference type="Proteomes" id="UP001341281">
    <property type="component" value="Chromosome 09"/>
</dbReference>
<evidence type="ECO:0000259" key="2">
    <source>
        <dbReference type="Pfam" id="PF13960"/>
    </source>
</evidence>
<feature type="compositionally biased region" description="Basic and acidic residues" evidence="1">
    <location>
        <begin position="318"/>
        <end position="335"/>
    </location>
</feature>
<proteinExistence type="predicted"/>
<dbReference type="InterPro" id="IPR025452">
    <property type="entry name" value="DUF4218"/>
</dbReference>
<keyword evidence="4" id="KW-1185">Reference proteome</keyword>
<evidence type="ECO:0000313" key="4">
    <source>
        <dbReference type="Proteomes" id="UP001341281"/>
    </source>
</evidence>
<protein>
    <recommendedName>
        <fullName evidence="2">DUF4218 domain-containing protein</fullName>
    </recommendedName>
</protein>
<feature type="compositionally biased region" description="Acidic residues" evidence="1">
    <location>
        <begin position="276"/>
        <end position="295"/>
    </location>
</feature>
<dbReference type="PANTHER" id="PTHR48258">
    <property type="entry name" value="DUF4218 DOMAIN-CONTAINING PROTEIN-RELATED"/>
    <property type="match status" value="1"/>
</dbReference>
<sequence>MQHLLVHLAHEAKVGGPMQFRWMYHVERAHKYLRAMVGNKARVEGCIAEAFILKEIAYFSSVYFVEEHNVNAPTMRYNVDEEPSLSDLPIFQSTGASASASSPYYFKPGERLSAYLYMYANIKEMDPYFAEFQRQTWTSKKQPSIKQLEKMRRDGIDGKPNFTDWFKIYCKEINGKVHEDLVQLSEGRVTVKSHGRMSRKLKHVAKGFAGKMIPSKARLFQGTSSTSSRRVALLRVRMMRRKLELGNRRRRRELVLTALKHAKLYTASAQYRSGQQDEEEDAGADEDMMGGDGSEEVVQRRGTRRSHYINPPPVPTTADKRLIRPTGDGKWEDMT</sequence>
<feature type="domain" description="DUF4218" evidence="2">
    <location>
        <begin position="1"/>
        <end position="66"/>
    </location>
</feature>
<dbReference type="Pfam" id="PF13960">
    <property type="entry name" value="DUF4218"/>
    <property type="match status" value="1"/>
</dbReference>
<dbReference type="PANTHER" id="PTHR48258:SF3">
    <property type="entry name" value="FK506-BINDING PROTEIN 4-LIKE ISOFORM X1"/>
    <property type="match status" value="1"/>
</dbReference>
<evidence type="ECO:0000256" key="1">
    <source>
        <dbReference type="SAM" id="MobiDB-lite"/>
    </source>
</evidence>
<reference evidence="3 4" key="1">
    <citation type="submission" date="2024-02" db="EMBL/GenBank/DDBJ databases">
        <title>High-quality chromosome-scale genome assembly of Pensacola bahiagrass (Paspalum notatum Flugge var. saurae).</title>
        <authorList>
            <person name="Vega J.M."/>
            <person name="Podio M."/>
            <person name="Orjuela J."/>
            <person name="Siena L.A."/>
            <person name="Pessino S.C."/>
            <person name="Combes M.C."/>
            <person name="Mariac C."/>
            <person name="Albertini E."/>
            <person name="Pupilli F."/>
            <person name="Ortiz J.P.A."/>
            <person name="Leblanc O."/>
        </authorList>
    </citation>
    <scope>NUCLEOTIDE SEQUENCE [LARGE SCALE GENOMIC DNA]</scope>
    <source>
        <strain evidence="3">R1</strain>
        <tissue evidence="3">Leaf</tissue>
    </source>
</reference>
<organism evidence="3 4">
    <name type="scientific">Paspalum notatum var. saurae</name>
    <dbReference type="NCBI Taxonomy" id="547442"/>
    <lineage>
        <taxon>Eukaryota</taxon>
        <taxon>Viridiplantae</taxon>
        <taxon>Streptophyta</taxon>
        <taxon>Embryophyta</taxon>
        <taxon>Tracheophyta</taxon>
        <taxon>Spermatophyta</taxon>
        <taxon>Magnoliopsida</taxon>
        <taxon>Liliopsida</taxon>
        <taxon>Poales</taxon>
        <taxon>Poaceae</taxon>
        <taxon>PACMAD clade</taxon>
        <taxon>Panicoideae</taxon>
        <taxon>Andropogonodae</taxon>
        <taxon>Paspaleae</taxon>
        <taxon>Paspalinae</taxon>
        <taxon>Paspalum</taxon>
    </lineage>
</organism>
<feature type="region of interest" description="Disordered" evidence="1">
    <location>
        <begin position="269"/>
        <end position="335"/>
    </location>
</feature>
<gene>
    <name evidence="3" type="ORF">U9M48_040345</name>
</gene>
<name>A0AAQ3UQV5_PASNO</name>
<accession>A0AAQ3UQV5</accession>
<evidence type="ECO:0000313" key="3">
    <source>
        <dbReference type="EMBL" id="WVZ94457.1"/>
    </source>
</evidence>
<dbReference type="AlphaFoldDB" id="A0AAQ3UQV5"/>
<dbReference type="EMBL" id="CP144753">
    <property type="protein sequence ID" value="WVZ94457.1"/>
    <property type="molecule type" value="Genomic_DNA"/>
</dbReference>